<dbReference type="Proteomes" id="UP001055879">
    <property type="component" value="Linkage Group LG05"/>
</dbReference>
<protein>
    <submittedName>
        <fullName evidence="1">Uncharacterized protein</fullName>
    </submittedName>
</protein>
<evidence type="ECO:0000313" key="1">
    <source>
        <dbReference type="EMBL" id="KAI3729642.1"/>
    </source>
</evidence>
<comment type="caution">
    <text evidence="1">The sequence shown here is derived from an EMBL/GenBank/DDBJ whole genome shotgun (WGS) entry which is preliminary data.</text>
</comment>
<sequence>MALEISKRPSGSLLSDTETPQRSGKEHVKAVTLRSGQDLPKNILKELKTDKAEPEKKNTVSDSAQAGVSIGPEDTVGPITAAPIPKRSDYPTLFPNEPKEDQKVDEQTILEVSQSGDSSKIPCDNRLVEPVKVAPSTKVDKISPTLPTPTPQKTTSPTPVPLYIPYPQRLRNQRDELQFKKFLDVFKQLHINIPLVEAIEQMPNYAKFLKDILRKKKRLNEYETVALTEECSAMLSSKIPPKLKYPGTFTIPCSIGGKEVGKALCDLGASINLMPLFVFNTLGIGEARPNTVSLLLADKSIAWPKGKIEDVLVQVNKFIFPVDFIILDFEADKDIPIILGRSFLATGRTLIDVQKGELTMRVQDQQVTFNVLDFLRYPEEMEECSTLSLIESWCRDQSFGEVLGIKESDSEEYTTKFEELEDIQVSSTVEILGNEDRKTLVPSIECAPDLELKQLPSHLKYAFLGDPGKLPVIISSSLESDQEEQLIAMLKLHTKAIGWTIAHLKGISPTICQHKIILENKDFTSVEPQRRLNPMMKEVMKKEILKWLNAGIIYPIASSTCVSPVQCVPKKGGVIVVTNEKNELIPTRIVLGWRICMEYRKLNQATQKDHFSLPFIDQMLDRLAGKEFYCFLYGYSGYNQIAIAPEEQKKTTFTCPYGTFAFRRMPFGLCNAPVTFQRCMMSIFSDMPRQGLKHKWKEKYRDKLVDNLVLQNQCKGKQKPYSPRVGQDRRKGREKSNYEMARKRQYDFSFWAVDARRNDGSDFCG</sequence>
<reference evidence="1 2" key="2">
    <citation type="journal article" date="2022" name="Mol. Ecol. Resour.">
        <title>The genomes of chicory, endive, great burdock and yacon provide insights into Asteraceae paleo-polyploidization history and plant inulin production.</title>
        <authorList>
            <person name="Fan W."/>
            <person name="Wang S."/>
            <person name="Wang H."/>
            <person name="Wang A."/>
            <person name="Jiang F."/>
            <person name="Liu H."/>
            <person name="Zhao H."/>
            <person name="Xu D."/>
            <person name="Zhang Y."/>
        </authorList>
    </citation>
    <scope>NUCLEOTIDE SEQUENCE [LARGE SCALE GENOMIC DNA]</scope>
    <source>
        <strain evidence="2">cv. Niubang</strain>
    </source>
</reference>
<dbReference type="EMBL" id="CM042051">
    <property type="protein sequence ID" value="KAI3729642.1"/>
    <property type="molecule type" value="Genomic_DNA"/>
</dbReference>
<evidence type="ECO:0000313" key="2">
    <source>
        <dbReference type="Proteomes" id="UP001055879"/>
    </source>
</evidence>
<proteinExistence type="predicted"/>
<accession>A0ACB9C631</accession>
<organism evidence="1 2">
    <name type="scientific">Arctium lappa</name>
    <name type="common">Greater burdock</name>
    <name type="synonym">Lappa major</name>
    <dbReference type="NCBI Taxonomy" id="4217"/>
    <lineage>
        <taxon>Eukaryota</taxon>
        <taxon>Viridiplantae</taxon>
        <taxon>Streptophyta</taxon>
        <taxon>Embryophyta</taxon>
        <taxon>Tracheophyta</taxon>
        <taxon>Spermatophyta</taxon>
        <taxon>Magnoliopsida</taxon>
        <taxon>eudicotyledons</taxon>
        <taxon>Gunneridae</taxon>
        <taxon>Pentapetalae</taxon>
        <taxon>asterids</taxon>
        <taxon>campanulids</taxon>
        <taxon>Asterales</taxon>
        <taxon>Asteraceae</taxon>
        <taxon>Carduoideae</taxon>
        <taxon>Cardueae</taxon>
        <taxon>Arctiinae</taxon>
        <taxon>Arctium</taxon>
    </lineage>
</organism>
<reference evidence="2" key="1">
    <citation type="journal article" date="2022" name="Mol. Ecol. Resour.">
        <title>The genomes of chicory, endive, great burdock and yacon provide insights into Asteraceae palaeo-polyploidization history and plant inulin production.</title>
        <authorList>
            <person name="Fan W."/>
            <person name="Wang S."/>
            <person name="Wang H."/>
            <person name="Wang A."/>
            <person name="Jiang F."/>
            <person name="Liu H."/>
            <person name="Zhao H."/>
            <person name="Xu D."/>
            <person name="Zhang Y."/>
        </authorList>
    </citation>
    <scope>NUCLEOTIDE SEQUENCE [LARGE SCALE GENOMIC DNA]</scope>
    <source>
        <strain evidence="2">cv. Niubang</strain>
    </source>
</reference>
<gene>
    <name evidence="1" type="ORF">L6452_18303</name>
</gene>
<name>A0ACB9C631_ARCLA</name>
<keyword evidence="2" id="KW-1185">Reference proteome</keyword>